<proteinExistence type="predicted"/>
<evidence type="ECO:0000313" key="3">
    <source>
        <dbReference type="Proteomes" id="UP001180487"/>
    </source>
</evidence>
<keyword evidence="1" id="KW-1133">Transmembrane helix</keyword>
<gene>
    <name evidence="2" type="ORF">J2X19_002088</name>
</gene>
<dbReference type="EMBL" id="JAVDXT010000002">
    <property type="protein sequence ID" value="MDR7377409.1"/>
    <property type="molecule type" value="Genomic_DNA"/>
</dbReference>
<reference evidence="2 3" key="1">
    <citation type="submission" date="2023-07" db="EMBL/GenBank/DDBJ databases">
        <title>Sorghum-associated microbial communities from plants grown in Nebraska, USA.</title>
        <authorList>
            <person name="Schachtman D."/>
        </authorList>
    </citation>
    <scope>NUCLEOTIDE SEQUENCE [LARGE SCALE GENOMIC DNA]</scope>
    <source>
        <strain evidence="2 3">BE313</strain>
    </source>
</reference>
<dbReference type="InterPro" id="IPR036737">
    <property type="entry name" value="OmpA-like_sf"/>
</dbReference>
<dbReference type="Gene3D" id="3.30.1330.60">
    <property type="entry name" value="OmpA-like domain"/>
    <property type="match status" value="1"/>
</dbReference>
<dbReference type="RefSeq" id="WP_310373081.1">
    <property type="nucleotide sequence ID" value="NZ_JAVDXT010000002.1"/>
</dbReference>
<evidence type="ECO:0000313" key="2">
    <source>
        <dbReference type="EMBL" id="MDR7377409.1"/>
    </source>
</evidence>
<evidence type="ECO:0008006" key="4">
    <source>
        <dbReference type="Google" id="ProtNLM"/>
    </source>
</evidence>
<protein>
    <recommendedName>
        <fullName evidence="4">DUF748 domain-containing protein</fullName>
    </recommendedName>
</protein>
<dbReference type="PANTHER" id="PTHR30441:SF8">
    <property type="entry name" value="DUF748 DOMAIN-CONTAINING PROTEIN"/>
    <property type="match status" value="1"/>
</dbReference>
<dbReference type="InterPro" id="IPR008023">
    <property type="entry name" value="DUF748"/>
</dbReference>
<evidence type="ECO:0000256" key="1">
    <source>
        <dbReference type="SAM" id="Phobius"/>
    </source>
</evidence>
<feature type="transmembrane region" description="Helical" evidence="1">
    <location>
        <begin position="15"/>
        <end position="37"/>
    </location>
</feature>
<comment type="caution">
    <text evidence="2">The sequence shown here is derived from an EMBL/GenBank/DDBJ whole genome shotgun (WGS) entry which is preliminary data.</text>
</comment>
<dbReference type="Pfam" id="PF05359">
    <property type="entry name" value="DUF748"/>
    <property type="match status" value="2"/>
</dbReference>
<dbReference type="Proteomes" id="UP001180487">
    <property type="component" value="Unassembled WGS sequence"/>
</dbReference>
<dbReference type="InterPro" id="IPR052894">
    <property type="entry name" value="AsmA-related"/>
</dbReference>
<dbReference type="PANTHER" id="PTHR30441">
    <property type="entry name" value="DUF748 DOMAIN-CONTAINING PROTEIN"/>
    <property type="match status" value="1"/>
</dbReference>
<sequence length="1252" mass="132140">MTFELLSGNKWLRRALYVLVGGLLLWGLAWLAVPYIVKSQAEKVGSDKLGRQVQVGHVDFHPWTLALTLDDVSIAAASGTVPQLKMQRILVDVALWQSLRRLAPVLDGIAIDQPVLKITHQGDGHYDFDDVLARLSSPPEPTPSPTPAFALYNITLTGGAVDFVDKPVGATHALRDLHLSLPFISNLDSQREIKAEPRLAFTLNGSHFDSAAQTTPFATSRKTDASFQLKGMDLAPYLPYLPASLPVKLQAAVLNADLKLAFEQTPKPSLRISGVLQADQIKLANPQGAGWLALDSLKLTLDALRPLEQTVKLSAVELAAPALDLRRDAAGRLNVASAPVAGKTIAAPAAAASASGTKDPQPTGWKVSVDKLALHSGSLRWTDASTQPAAQVALKQLALEASAIAWPFTQPLQFKGSAQIAGDAATSSELRFSGSATDQQAQVDAQLGGLPLAVAAPYLASVLEPRLTGQLSADLQVQWKAPDALQLSAKQLTLDNLALGAAALATNKKSSQPSNAKGAKPEKVEIPALASLRQLQISQAQVDLGQRRVQIGKLSLTEPRAKVARGKDQRWMFEAWLKPSSAPTPAAPGQPWAVSVADLQLDGGAVSYLDQANADPVAFEVTALQLQMKDLAPGSAKASPLTVSARIGAGNAEPGRLAYKGTLALQPLAAQGQLDLVHLPLHAFEPYFGASLNVDVVRADTSFKGQLAYTASPAGPVLQVRGDGTLEDLRANRSVNSTMAVSTVSSGADGAPTPVAGRELLSWKLLNLRGLDVTLKPGTATRVEIKETALSDFYARIVVDETGRINLQDLVKSSSPPPTPAADATNKVAAPAVATSASAPNAPNEPGAVVRMGGISLVNGRVLFSDRFVKPNYSANLSELTGKLGAFSSVPAQGQVQLADLELRGRAEGTASLEILGKLNPLAKPLALDIGAKVRDLELPALSPYSIRYVGHGIERGKMSVDVHYTVQPDGQLTATNSIILNQLTFGDEVAGAPASLPVKLAVALLADSNGVIDLNLPLSGSLNDPQFRIGPVIWKILGNLIAKAITSPFSLLAHAFGGGGEELGSVPFAPGSAVLTAEARQGLDKVAKVLTDRPALKMTVVGNASLEVEREAMQRQRLQRRVLAEKRRNLVAGGAAAANADAAELEGIAVSDAEYPALLKSVYQRASFPKPRNAIGLLKDLPQPEMEQLLLANLPVDADNVQRLAVQRGVAVRDYLAAQKLPLERLFLGAAKTTEGDANWRPQADLQLATP</sequence>
<organism evidence="2 3">
    <name type="scientific">Rhodoferax ferrireducens</name>
    <dbReference type="NCBI Taxonomy" id="192843"/>
    <lineage>
        <taxon>Bacteria</taxon>
        <taxon>Pseudomonadati</taxon>
        <taxon>Pseudomonadota</taxon>
        <taxon>Betaproteobacteria</taxon>
        <taxon>Burkholderiales</taxon>
        <taxon>Comamonadaceae</taxon>
        <taxon>Rhodoferax</taxon>
    </lineage>
</organism>
<accession>A0ABU2C7U4</accession>
<keyword evidence="1" id="KW-0472">Membrane</keyword>
<keyword evidence="1" id="KW-0812">Transmembrane</keyword>
<keyword evidence="3" id="KW-1185">Reference proteome</keyword>
<name>A0ABU2C7U4_9BURK</name>